<evidence type="ECO:0000313" key="2">
    <source>
        <dbReference type="Proteomes" id="UP000244338"/>
    </source>
</evidence>
<accession>A0A2R6Y509</accession>
<dbReference type="EMBL" id="PEBX01000002">
    <property type="protein sequence ID" value="PTQ57769.1"/>
    <property type="molecule type" value="Genomic_DNA"/>
</dbReference>
<comment type="caution">
    <text evidence="1">The sequence shown here is derived from an EMBL/GenBank/DDBJ whole genome shotgun (WGS) entry which is preliminary data.</text>
</comment>
<reference evidence="2" key="1">
    <citation type="journal article" date="2018" name="Sci. Rep.">
        <title>Lignite coal burning seam in the remote Altai Mountains harbors a hydrogen-driven thermophilic microbial community.</title>
        <authorList>
            <person name="Kadnikov V.V."/>
            <person name="Mardanov A.V."/>
            <person name="Ivasenko D.A."/>
            <person name="Antsiferov D.V."/>
            <person name="Beletsky A.V."/>
            <person name="Karnachuk O.V."/>
            <person name="Ravin N.V."/>
        </authorList>
    </citation>
    <scope>NUCLEOTIDE SEQUENCE [LARGE SCALE GENOMIC DNA]</scope>
</reference>
<sequence length="40" mass="4752">MIDIRNKWRDTDKTRLLEGKENVVYDYKGTVYCICPETGK</sequence>
<proteinExistence type="predicted"/>
<dbReference type="Proteomes" id="UP000244338">
    <property type="component" value="Unassembled WGS sequence"/>
</dbReference>
<name>A0A2R6Y509_9BACL</name>
<dbReference type="AlphaFoldDB" id="A0A2R6Y509"/>
<evidence type="ECO:0000313" key="1">
    <source>
        <dbReference type="EMBL" id="PTQ57769.1"/>
    </source>
</evidence>
<protein>
    <submittedName>
        <fullName evidence="1">Mobile element protein</fullName>
    </submittedName>
</protein>
<organism evidence="1 2">
    <name type="scientific">Candidatus Carbonibacillus altaicus</name>
    <dbReference type="NCBI Taxonomy" id="2163959"/>
    <lineage>
        <taxon>Bacteria</taxon>
        <taxon>Bacillati</taxon>
        <taxon>Bacillota</taxon>
        <taxon>Bacilli</taxon>
        <taxon>Bacillales</taxon>
        <taxon>Candidatus Carbonibacillus</taxon>
    </lineage>
</organism>
<gene>
    <name evidence="1" type="ORF">BSOLF_0631</name>
</gene>